<evidence type="ECO:0000256" key="4">
    <source>
        <dbReference type="ARBA" id="ARBA00022989"/>
    </source>
</evidence>
<dbReference type="Pfam" id="PF01384">
    <property type="entry name" value="PHO4"/>
    <property type="match status" value="1"/>
</dbReference>
<dbReference type="PANTHER" id="PTHR11101:SF16">
    <property type="entry name" value="PHOSPHATE TRANSPORTER"/>
    <property type="match status" value="1"/>
</dbReference>
<dbReference type="PANTHER" id="PTHR11101">
    <property type="entry name" value="PHOSPHATE TRANSPORTER"/>
    <property type="match status" value="1"/>
</dbReference>
<protein>
    <submittedName>
        <fullName evidence="7">Phosphate sodium symporter</fullName>
    </submittedName>
</protein>
<feature type="transmembrane region" description="Helical" evidence="6">
    <location>
        <begin position="229"/>
        <end position="248"/>
    </location>
</feature>
<feature type="transmembrane region" description="Helical" evidence="6">
    <location>
        <begin position="77"/>
        <end position="98"/>
    </location>
</feature>
<dbReference type="GO" id="GO:0016020">
    <property type="term" value="C:membrane"/>
    <property type="evidence" value="ECO:0007669"/>
    <property type="project" value="UniProtKB-SubCell"/>
</dbReference>
<feature type="transmembrane region" description="Helical" evidence="6">
    <location>
        <begin position="46"/>
        <end position="65"/>
    </location>
</feature>
<comment type="subcellular location">
    <subcellularLocation>
        <location evidence="1">Membrane</location>
        <topology evidence="1">Multi-pass membrane protein</topology>
    </subcellularLocation>
</comment>
<comment type="caution">
    <text evidence="7">The sequence shown here is derived from an EMBL/GenBank/DDBJ whole genome shotgun (WGS) entry which is preliminary data.</text>
</comment>
<dbReference type="EMBL" id="AMCI01000462">
    <property type="protein sequence ID" value="EJX09102.1"/>
    <property type="molecule type" value="Genomic_DNA"/>
</dbReference>
<dbReference type="AlphaFoldDB" id="J9GMB4"/>
<evidence type="ECO:0000256" key="5">
    <source>
        <dbReference type="ARBA" id="ARBA00023136"/>
    </source>
</evidence>
<evidence type="ECO:0000256" key="3">
    <source>
        <dbReference type="ARBA" id="ARBA00022692"/>
    </source>
</evidence>
<organism evidence="7">
    <name type="scientific">gut metagenome</name>
    <dbReference type="NCBI Taxonomy" id="749906"/>
    <lineage>
        <taxon>unclassified sequences</taxon>
        <taxon>metagenomes</taxon>
        <taxon>organismal metagenomes</taxon>
    </lineage>
</organism>
<evidence type="ECO:0000256" key="6">
    <source>
        <dbReference type="SAM" id="Phobius"/>
    </source>
</evidence>
<gene>
    <name evidence="7" type="ORF">EVA_02789</name>
</gene>
<feature type="transmembrane region" description="Helical" evidence="6">
    <location>
        <begin position="464"/>
        <end position="485"/>
    </location>
</feature>
<dbReference type="GO" id="GO:0035435">
    <property type="term" value="P:phosphate ion transmembrane transport"/>
    <property type="evidence" value="ECO:0007669"/>
    <property type="project" value="TreeGrafter"/>
</dbReference>
<feature type="transmembrane region" description="Helical" evidence="6">
    <location>
        <begin position="491"/>
        <end position="509"/>
    </location>
</feature>
<proteinExistence type="predicted"/>
<dbReference type="GO" id="GO:0005315">
    <property type="term" value="F:phosphate transmembrane transporter activity"/>
    <property type="evidence" value="ECO:0007669"/>
    <property type="project" value="InterPro"/>
</dbReference>
<feature type="transmembrane region" description="Helical" evidence="6">
    <location>
        <begin position="183"/>
        <end position="203"/>
    </location>
</feature>
<feature type="transmembrane region" description="Helical" evidence="6">
    <location>
        <begin position="411"/>
        <end position="428"/>
    </location>
</feature>
<accession>J9GMB4</accession>
<dbReference type="InterPro" id="IPR001204">
    <property type="entry name" value="Phos_transporter"/>
</dbReference>
<feature type="transmembrane region" description="Helical" evidence="6">
    <location>
        <begin position="6"/>
        <end position="25"/>
    </location>
</feature>
<feature type="transmembrane region" description="Helical" evidence="6">
    <location>
        <begin position="255"/>
        <end position="277"/>
    </location>
</feature>
<keyword evidence="4 6" id="KW-1133">Transmembrane helix</keyword>
<keyword evidence="5 6" id="KW-0472">Membrane</keyword>
<reference evidence="7" key="1">
    <citation type="journal article" date="2012" name="PLoS ONE">
        <title>Gene sets for utilization of primary and secondary nutrition supplies in the distal gut of endangered iberian lynx.</title>
        <authorList>
            <person name="Alcaide M."/>
            <person name="Messina E."/>
            <person name="Richter M."/>
            <person name="Bargiela R."/>
            <person name="Peplies J."/>
            <person name="Huws S.A."/>
            <person name="Newbold C.J."/>
            <person name="Golyshin P.N."/>
            <person name="Simon M.A."/>
            <person name="Lopez G."/>
            <person name="Yakimov M.M."/>
            <person name="Ferrer M."/>
        </authorList>
    </citation>
    <scope>NUCLEOTIDE SEQUENCE</scope>
</reference>
<feature type="transmembrane region" description="Helical" evidence="6">
    <location>
        <begin position="147"/>
        <end position="171"/>
    </location>
</feature>
<name>J9GMB4_9ZZZZ</name>
<keyword evidence="3 6" id="KW-0812">Transmembrane</keyword>
<keyword evidence="2" id="KW-0813">Transport</keyword>
<feature type="transmembrane region" description="Helical" evidence="6">
    <location>
        <begin position="110"/>
        <end position="127"/>
    </location>
</feature>
<evidence type="ECO:0000256" key="1">
    <source>
        <dbReference type="ARBA" id="ARBA00004141"/>
    </source>
</evidence>
<evidence type="ECO:0000256" key="2">
    <source>
        <dbReference type="ARBA" id="ARBA00022448"/>
    </source>
</evidence>
<sequence length="749" mass="83484">MDFFYLGILLFLILLAVFDLSVGVANDAVNFLSPAVGAKASKFRTVLIVAAIGIFVGASTSSGMMDIARHGILNPHYYTFDDVMCIFLAVAASDVILLDIFNTLGMPTSTTVSMVFGLLGGSTALAFSKIVASGHTYADLINTDKALSVIIGIFLSVAIAFVVGLIVMWITRVVFTFHYKKHLRYSIAIFGGLSITSIFYFLLVKGLKTSTLLASIGWTPEWIEENTSYIMLVSFVVFTVLMEILHLLNVNIFRIIVLFGTFALAMAFAGNDLVNFIGTPLAGLESYIDFSQNSNGASAHEYIVHVLAGESQLPGKQYFLIGAGVIMTLAIFTSKKAHKVVETTVNLSRQDEGEEVFSSSKIARRTVRAVLNTTSFISKYVPQCVSTWIDKRFSQDDVELAEGAAFDQVRAAVNLVLAGLLIVVGTMLKLPLSTTYVAFMVAMGSSLADRAWGRETAVYRITGVITVIGGWFITAGAAFIMAFFIATVNHLGGFIAMILVIVVVAIVIISNNRRFKQKREQDNVDTLFRQLVRSHDKAETWELLLQHVRRTQGDILVFARDTFRNITQGLMNENIKSLRTASHTIEEEKGTWKRYRRKEILGMRKIDYLLAVEKNTWFHLGCNSSTQIIYGLKRMLEPCVEHVDNNFNPLPQDYVDELIPICNDVDRFLEEARRMITTGDFDGSDEILVEGNAIKSRISQIRHSQQDRIQREDSNIRVAMLYLSTLQETQELISISRHLLRASKRFQMQ</sequence>
<evidence type="ECO:0000313" key="7">
    <source>
        <dbReference type="EMBL" id="EJX09102.1"/>
    </source>
</evidence>
<feature type="transmembrane region" description="Helical" evidence="6">
    <location>
        <begin position="317"/>
        <end position="334"/>
    </location>
</feature>